<protein>
    <recommendedName>
        <fullName evidence="1">Asparagine synthetase domain-containing protein</fullName>
    </recommendedName>
</protein>
<dbReference type="Gene3D" id="3.40.50.620">
    <property type="entry name" value="HUPs"/>
    <property type="match status" value="1"/>
</dbReference>
<dbReference type="Pfam" id="PF00733">
    <property type="entry name" value="Asn_synthase"/>
    <property type="match status" value="1"/>
</dbReference>
<dbReference type="OrthoDB" id="7053173at2"/>
<dbReference type="SUPFAM" id="SSF52402">
    <property type="entry name" value="Adenine nucleotide alpha hydrolases-like"/>
    <property type="match status" value="1"/>
</dbReference>
<dbReference type="GO" id="GO:0006529">
    <property type="term" value="P:asparagine biosynthetic process"/>
    <property type="evidence" value="ECO:0007669"/>
    <property type="project" value="InterPro"/>
</dbReference>
<keyword evidence="3" id="KW-1185">Reference proteome</keyword>
<dbReference type="GO" id="GO:0004066">
    <property type="term" value="F:asparagine synthase (glutamine-hydrolyzing) activity"/>
    <property type="evidence" value="ECO:0007669"/>
    <property type="project" value="InterPro"/>
</dbReference>
<feature type="domain" description="Asparagine synthetase" evidence="1">
    <location>
        <begin position="227"/>
        <end position="583"/>
    </location>
</feature>
<name>A0A328BMY7_9CAUL</name>
<reference evidence="2 3" key="1">
    <citation type="submission" date="2018-05" db="EMBL/GenBank/DDBJ databases">
        <authorList>
            <person name="Lanie J.A."/>
            <person name="Ng W.-L."/>
            <person name="Kazmierczak K.M."/>
            <person name="Andrzejewski T.M."/>
            <person name="Davidsen T.M."/>
            <person name="Wayne K.J."/>
            <person name="Tettelin H."/>
            <person name="Glass J.I."/>
            <person name="Rusch D."/>
            <person name="Podicherti R."/>
            <person name="Tsui H.-C.T."/>
            <person name="Winkler M.E."/>
        </authorList>
    </citation>
    <scope>NUCLEOTIDE SEQUENCE [LARGE SCALE GENOMIC DNA]</scope>
    <source>
        <strain evidence="2 3">BUT-10</strain>
    </source>
</reference>
<organism evidence="2 3">
    <name type="scientific">Phenylobacterium kunshanense</name>
    <dbReference type="NCBI Taxonomy" id="1445034"/>
    <lineage>
        <taxon>Bacteria</taxon>
        <taxon>Pseudomonadati</taxon>
        <taxon>Pseudomonadota</taxon>
        <taxon>Alphaproteobacteria</taxon>
        <taxon>Caulobacterales</taxon>
        <taxon>Caulobacteraceae</taxon>
        <taxon>Phenylobacterium</taxon>
    </lineage>
</organism>
<comment type="caution">
    <text evidence="2">The sequence shown here is derived from an EMBL/GenBank/DDBJ whole genome shotgun (WGS) entry which is preliminary data.</text>
</comment>
<gene>
    <name evidence="2" type="ORF">DJ019_07845</name>
</gene>
<dbReference type="AlphaFoldDB" id="A0A328BMY7"/>
<dbReference type="EMBL" id="QFYS01000002">
    <property type="protein sequence ID" value="RAK67801.1"/>
    <property type="molecule type" value="Genomic_DNA"/>
</dbReference>
<dbReference type="Proteomes" id="UP000249524">
    <property type="component" value="Unassembled WGS sequence"/>
</dbReference>
<proteinExistence type="predicted"/>
<accession>A0A328BMY7</accession>
<dbReference type="RefSeq" id="WP_111275410.1">
    <property type="nucleotide sequence ID" value="NZ_QFYS01000002.1"/>
</dbReference>
<evidence type="ECO:0000313" key="2">
    <source>
        <dbReference type="EMBL" id="RAK67801.1"/>
    </source>
</evidence>
<dbReference type="InterPro" id="IPR001962">
    <property type="entry name" value="Asn_synthase"/>
</dbReference>
<evidence type="ECO:0000313" key="3">
    <source>
        <dbReference type="Proteomes" id="UP000249524"/>
    </source>
</evidence>
<dbReference type="InterPro" id="IPR014729">
    <property type="entry name" value="Rossmann-like_a/b/a_fold"/>
</dbReference>
<evidence type="ECO:0000259" key="1">
    <source>
        <dbReference type="Pfam" id="PF00733"/>
    </source>
</evidence>
<sequence length="603" mass="63901">MPAPAHYIVLVRGPGEDGAGPFAEATAGLAHEPGWRQRMASARLAIWTRGEGLDVTPLPGEAGVVLGHLHPMPGAPSGLSPLAGGDTAARDPDAAAQALLRAHWGRYVAILGEEATPPWVLRDPSGELECCRWTTREGVGVVASDLTAAPGWLRPPRLALDWDAIALTLVAPAGATAVSLLDDVRIVPPGGLSPVHGEDRGRLAWDPARFCAPAALNDAAAAGELLARIDACVAAAVAPYARLLVDLSGGLDSSIVAGALAAGGAAGRVAQWVHRVDDRPEGDERAYARAVTDRLGAALTVVRKPPAPLTPEDFAELVPSFWPGLNGADAARDRDMARRLDACQAGAIVSGQGGDAVFYQMPTAWVASEEVRRREPAALGSRVLVDTARRLHKPVWSVYREARAGLRRGAGLPKTAASLMPPALRDLAAHAVHPWEAAARDLPLARQLQICALANTHVVRGDCRRRRRGALVFPLAAQPILELCLSIPVATLAAGVQDRPFARAALAARLPDVVRRRRSKGSLTAYFSRLVAASRETLLPYLRDGCLADAGLLDRAALERAFDPAHLIHGGRPNDVLNAAPVEAWVRYWQGRAPDSPRAPRRR</sequence>